<sequence length="419" mass="45528">MPSTPDENEDWLTLGAQLRGGSRVIKMSRKRWNDLGKQGRAALQGRAGEFIQKRVRYIHDISHSRHVYLANPEDLQKEVPCRIRLNDSRKSTIMIPASINRRPRQVFLSPAFDPGLPEWSPQALPVGQVPLPLPPPLADVPQSMHQNWDFQPLNGGPPMNGPSAAGDQLSAQQQMIGGMSNITPVQQNPYMSPYMDFESLNNGLSLGTGNQSLYLGQLNGGGLSTSGSNNAGNPNFNSGLFNGTQCPNIPPTFGNQNFNLGPFNGGPLINGSTSAQDQNFYNGPVNYVPPFIGPPYIGNQNCFSGQFNGGLPTNAYLCPENHPIAQPHVFIGVPNGLQNEVLNGLQNEVLNGLQNEYLMDYRTETPCTVADAPVGAVEDHMQAHNTQDAPEQIAAFTIAPQQLEKDWGGFWGGQDHAAN</sequence>
<organism evidence="1 2">
    <name type="scientific">Xylaria grammica</name>
    <dbReference type="NCBI Taxonomy" id="363999"/>
    <lineage>
        <taxon>Eukaryota</taxon>
        <taxon>Fungi</taxon>
        <taxon>Dikarya</taxon>
        <taxon>Ascomycota</taxon>
        <taxon>Pezizomycotina</taxon>
        <taxon>Sordariomycetes</taxon>
        <taxon>Xylariomycetidae</taxon>
        <taxon>Xylariales</taxon>
        <taxon>Xylariaceae</taxon>
        <taxon>Xylaria</taxon>
    </lineage>
</organism>
<comment type="caution">
    <text evidence="1">The sequence shown here is derived from an EMBL/GenBank/DDBJ whole genome shotgun (WGS) entry which is preliminary data.</text>
</comment>
<name>A0A439CQS1_9PEZI</name>
<evidence type="ECO:0000313" key="2">
    <source>
        <dbReference type="Proteomes" id="UP000286045"/>
    </source>
</evidence>
<dbReference type="AlphaFoldDB" id="A0A439CQS1"/>
<reference evidence="1 2" key="1">
    <citation type="submission" date="2018-12" db="EMBL/GenBank/DDBJ databases">
        <title>Draft genome sequence of Xylaria grammica IHI A82.</title>
        <authorList>
            <person name="Buettner E."/>
            <person name="Kellner H."/>
        </authorList>
    </citation>
    <scope>NUCLEOTIDE SEQUENCE [LARGE SCALE GENOMIC DNA]</scope>
    <source>
        <strain evidence="1 2">IHI A82</strain>
    </source>
</reference>
<evidence type="ECO:0000313" key="1">
    <source>
        <dbReference type="EMBL" id="RWA04515.1"/>
    </source>
</evidence>
<dbReference type="Proteomes" id="UP000286045">
    <property type="component" value="Unassembled WGS sequence"/>
</dbReference>
<accession>A0A439CQS1</accession>
<gene>
    <name evidence="1" type="ORF">EKO27_g10590</name>
</gene>
<keyword evidence="2" id="KW-1185">Reference proteome</keyword>
<protein>
    <submittedName>
        <fullName evidence="1">Uncharacterized protein</fullName>
    </submittedName>
</protein>
<dbReference type="EMBL" id="RYZI01000557">
    <property type="protein sequence ID" value="RWA04515.1"/>
    <property type="molecule type" value="Genomic_DNA"/>
</dbReference>
<proteinExistence type="predicted"/>